<reference evidence="2" key="1">
    <citation type="submission" date="2022-11" db="EMBL/GenBank/DDBJ databases">
        <title>Complete genome sequence of Veillonella rogosae KCOM 3468 isolated from human Subgingival dental plaque of Chronic peridontitis Lesion.</title>
        <authorList>
            <person name="Park S.-N."/>
            <person name="Lim Y.K."/>
            <person name="Kook J.-K."/>
        </authorList>
    </citation>
    <scope>NUCLEOTIDE SEQUENCE</scope>
    <source>
        <strain evidence="2">KCOM 3468</strain>
    </source>
</reference>
<protein>
    <recommendedName>
        <fullName evidence="4">Lipoprotein</fullName>
    </recommendedName>
</protein>
<evidence type="ECO:0000313" key="3">
    <source>
        <dbReference type="Proteomes" id="UP001164244"/>
    </source>
</evidence>
<accession>A0AA47AFT3</accession>
<evidence type="ECO:0008006" key="4">
    <source>
        <dbReference type="Google" id="ProtNLM"/>
    </source>
</evidence>
<keyword evidence="1" id="KW-0732">Signal</keyword>
<sequence length="188" mass="20827">MMKQNWKRTLQGALLGAALLAMAGCGSNNVMDTYSFGHQVIRAGQSEITIALPYEMGKSTKNMTDDGYPIDIYGSVTEHMVIEVEALRAGENKPLPTVDEFLNRSKSEFTKLGATIKEESVALGGTSAKKLDVTYATQGQTFRFSQYVFLDQGVLWNIIYQYPEKDQVGADISKEIQNKIQVTQQKEG</sequence>
<feature type="signal peptide" evidence="1">
    <location>
        <begin position="1"/>
        <end position="23"/>
    </location>
</feature>
<dbReference type="Proteomes" id="UP001164244">
    <property type="component" value="Chromosome"/>
</dbReference>
<organism evidence="2 3">
    <name type="scientific">Veillonella rogosae</name>
    <dbReference type="NCBI Taxonomy" id="423477"/>
    <lineage>
        <taxon>Bacteria</taxon>
        <taxon>Bacillati</taxon>
        <taxon>Bacillota</taxon>
        <taxon>Negativicutes</taxon>
        <taxon>Veillonellales</taxon>
        <taxon>Veillonellaceae</taxon>
        <taxon>Veillonella</taxon>
    </lineage>
</organism>
<dbReference type="AlphaFoldDB" id="A0AA47AFT3"/>
<dbReference type="KEGG" id="vrg:OKW85_03165"/>
<dbReference type="PROSITE" id="PS51257">
    <property type="entry name" value="PROKAR_LIPOPROTEIN"/>
    <property type="match status" value="1"/>
</dbReference>
<name>A0AA47AFT3_9FIRM</name>
<evidence type="ECO:0000313" key="2">
    <source>
        <dbReference type="EMBL" id="UZG51614.1"/>
    </source>
</evidence>
<evidence type="ECO:0000256" key="1">
    <source>
        <dbReference type="SAM" id="SignalP"/>
    </source>
</evidence>
<proteinExistence type="predicted"/>
<gene>
    <name evidence="2" type="ORF">OKW85_03165</name>
</gene>
<feature type="chain" id="PRO_5041370529" description="Lipoprotein" evidence="1">
    <location>
        <begin position="24"/>
        <end position="188"/>
    </location>
</feature>
<dbReference type="EMBL" id="CP110418">
    <property type="protein sequence ID" value="UZG51614.1"/>
    <property type="molecule type" value="Genomic_DNA"/>
</dbReference>